<dbReference type="SUPFAM" id="SSF52091">
    <property type="entry name" value="SpoIIaa-like"/>
    <property type="match status" value="1"/>
</dbReference>
<dbReference type="InterPro" id="IPR038396">
    <property type="entry name" value="SpoIIAA-like_sf"/>
</dbReference>
<sequence length="116" mass="13599">MITIEQTQNLLSIAVLGEFSLADFRQFEEHALLMLKSPGTVNLLFDLRDMLSYTVDVVWEEIKFFRHEHQHDFSKIAVVTDDQWITWQAWLSRIFVDAEICVFADYAEAKTWVATI</sequence>
<proteinExistence type="predicted"/>
<dbReference type="InterPro" id="IPR021866">
    <property type="entry name" value="SpoIIAA-like"/>
</dbReference>
<accession>A0A2X0QX06</accession>
<name>A0A2X0QX06_9PROT</name>
<dbReference type="EMBL" id="LS423452">
    <property type="protein sequence ID" value="SPS06709.1"/>
    <property type="molecule type" value="Genomic_DNA"/>
</dbReference>
<dbReference type="Pfam" id="PF11964">
    <property type="entry name" value="SpoIIAA-like"/>
    <property type="match status" value="1"/>
</dbReference>
<evidence type="ECO:0008006" key="2">
    <source>
        <dbReference type="Google" id="ProtNLM"/>
    </source>
</evidence>
<protein>
    <recommendedName>
        <fullName evidence="2">STAS/SEC14 domain-containing protein</fullName>
    </recommendedName>
</protein>
<evidence type="ECO:0000313" key="1">
    <source>
        <dbReference type="EMBL" id="SPS06709.1"/>
    </source>
</evidence>
<reference evidence="1" key="1">
    <citation type="submission" date="2018-05" db="EMBL/GenBank/DDBJ databases">
        <authorList>
            <person name="Lanie J.A."/>
            <person name="Ng W.-L."/>
            <person name="Kazmierczak K.M."/>
            <person name="Andrzejewski T.M."/>
            <person name="Davidsen T.M."/>
            <person name="Wayne K.J."/>
            <person name="Tettelin H."/>
            <person name="Glass J.I."/>
            <person name="Rusch D."/>
            <person name="Podicherti R."/>
            <person name="Tsui H.-C.T."/>
            <person name="Winkler M.E."/>
        </authorList>
    </citation>
    <scope>NUCLEOTIDE SEQUENCE</scope>
    <source>
        <strain evidence="1">KNB</strain>
    </source>
</reference>
<dbReference type="AlphaFoldDB" id="A0A2X0QX06"/>
<dbReference type="InterPro" id="IPR036513">
    <property type="entry name" value="STAS_dom_sf"/>
</dbReference>
<organism evidence="1">
    <name type="scientific">Candidatus Nitrotoga fabula</name>
    <dbReference type="NCBI Taxonomy" id="2182327"/>
    <lineage>
        <taxon>Bacteria</taxon>
        <taxon>Pseudomonadati</taxon>
        <taxon>Pseudomonadota</taxon>
        <taxon>Betaproteobacteria</taxon>
        <taxon>Nitrosomonadales</taxon>
        <taxon>Gallionellaceae</taxon>
        <taxon>Candidatus Nitrotoga</taxon>
    </lineage>
</organism>
<dbReference type="Gene3D" id="3.40.50.10600">
    <property type="entry name" value="SpoIIaa-like domains"/>
    <property type="match status" value="1"/>
</dbReference>
<gene>
    <name evidence="1" type="ORF">NITFAB_2302</name>
</gene>